<gene>
    <name evidence="3" type="ORF">GCM10008013_28870</name>
</gene>
<comment type="caution">
    <text evidence="3">The sequence shown here is derived from an EMBL/GenBank/DDBJ whole genome shotgun (WGS) entry which is preliminary data.</text>
</comment>
<accession>A0ABQ1YIH6</accession>
<evidence type="ECO:0000313" key="4">
    <source>
        <dbReference type="Proteomes" id="UP000659344"/>
    </source>
</evidence>
<evidence type="ECO:0008006" key="5">
    <source>
        <dbReference type="Google" id="ProtNLM"/>
    </source>
</evidence>
<feature type="signal peptide" evidence="2">
    <location>
        <begin position="1"/>
        <end position="18"/>
    </location>
</feature>
<organism evidence="3 4">
    <name type="scientific">Paenibacillus segetis</name>
    <dbReference type="NCBI Taxonomy" id="1325360"/>
    <lineage>
        <taxon>Bacteria</taxon>
        <taxon>Bacillati</taxon>
        <taxon>Bacillota</taxon>
        <taxon>Bacilli</taxon>
        <taxon>Bacillales</taxon>
        <taxon>Paenibacillaceae</taxon>
        <taxon>Paenibacillus</taxon>
    </lineage>
</organism>
<evidence type="ECO:0000256" key="2">
    <source>
        <dbReference type="SAM" id="SignalP"/>
    </source>
</evidence>
<keyword evidence="1" id="KW-0175">Coiled coil</keyword>
<feature type="chain" id="PRO_5045708539" description="Lipoprotein" evidence="2">
    <location>
        <begin position="19"/>
        <end position="217"/>
    </location>
</feature>
<dbReference type="Proteomes" id="UP000659344">
    <property type="component" value="Unassembled WGS sequence"/>
</dbReference>
<reference evidence="4" key="1">
    <citation type="journal article" date="2019" name="Int. J. Syst. Evol. Microbiol.">
        <title>The Global Catalogue of Microorganisms (GCM) 10K type strain sequencing project: providing services to taxonomists for standard genome sequencing and annotation.</title>
        <authorList>
            <consortium name="The Broad Institute Genomics Platform"/>
            <consortium name="The Broad Institute Genome Sequencing Center for Infectious Disease"/>
            <person name="Wu L."/>
            <person name="Ma J."/>
        </authorList>
    </citation>
    <scope>NUCLEOTIDE SEQUENCE [LARGE SCALE GENOMIC DNA]</scope>
    <source>
        <strain evidence="4">CGMCC 1.12769</strain>
    </source>
</reference>
<dbReference type="PROSITE" id="PS51257">
    <property type="entry name" value="PROKAR_LIPOPROTEIN"/>
    <property type="match status" value="1"/>
</dbReference>
<feature type="coiled-coil region" evidence="1">
    <location>
        <begin position="26"/>
        <end position="84"/>
    </location>
</feature>
<sequence length="217" mass="25025">MRTGKSLFSFICISLLLAGCVSQSEFDQVKKEKLANEEKLVSLEKDLKLMRKKVDDQANELTQMNQIGSENNQLKEKLDLYRSESNPDSKENNNYNSTLEEEYINNLLQIYDFKAVYMDSWLDGKVPGVVFKIKNKGEKTLSEIEVTVYFTDANGNNIAEDTYYPVFDSAVSDFKELKPNYTFQLDNDHFYSAKLVPKEWKSGDANIKITSIKFKEE</sequence>
<evidence type="ECO:0000256" key="1">
    <source>
        <dbReference type="SAM" id="Coils"/>
    </source>
</evidence>
<keyword evidence="4" id="KW-1185">Reference proteome</keyword>
<keyword evidence="2" id="KW-0732">Signal</keyword>
<name>A0ABQ1YIH6_9BACL</name>
<dbReference type="RefSeq" id="WP_188539886.1">
    <property type="nucleotide sequence ID" value="NZ_BMFT01000001.1"/>
</dbReference>
<protein>
    <recommendedName>
        <fullName evidence="5">Lipoprotein</fullName>
    </recommendedName>
</protein>
<proteinExistence type="predicted"/>
<dbReference type="EMBL" id="BMFT01000001">
    <property type="protein sequence ID" value="GGH27429.1"/>
    <property type="molecule type" value="Genomic_DNA"/>
</dbReference>
<evidence type="ECO:0000313" key="3">
    <source>
        <dbReference type="EMBL" id="GGH27429.1"/>
    </source>
</evidence>